<protein>
    <recommendedName>
        <fullName evidence="2">AAA+ ATPase domain-containing protein</fullName>
    </recommendedName>
</protein>
<feature type="domain" description="AAA+ ATPase" evidence="2">
    <location>
        <begin position="295"/>
        <end position="495"/>
    </location>
</feature>
<dbReference type="SUPFAM" id="SSF52540">
    <property type="entry name" value="P-loop containing nucleoside triphosphate hydrolases"/>
    <property type="match status" value="1"/>
</dbReference>
<comment type="similarity">
    <text evidence="1">Belongs to the AAA ATPase family. BCS1 subfamily.</text>
</comment>
<evidence type="ECO:0000256" key="1">
    <source>
        <dbReference type="ARBA" id="ARBA00007448"/>
    </source>
</evidence>
<dbReference type="PROSITE" id="PS00674">
    <property type="entry name" value="AAA"/>
    <property type="match status" value="1"/>
</dbReference>
<name>A0A6C0F6K6_9ZZZZ</name>
<sequence length="553" mass="64619">MSEIVSNIYASLTQIVRLNIHDKIKTGNVFFDTIVGTTLLAVVTYFINMGYAKITDENGCFLLSSYFAKDYIFSFFYKKNMITYEGKKTFTISQYDCVGASSSDFSNRFNAIWEYIIDNIETNPSVYEIKEFYSFKNEYTNRFKQCDDKDYKNDMFIVSQKMRFLFNKPLDIYAYAYTYAENLGDKEEKSKTKTEKLVVELFSYKSSIKQIKNFVNDLEVKYTERIENARRNKQFAYTLVKTKYEDSKYECWDETPFSSTRTFGNLFFEGKKELLDQINFFIENKKWYYEMGNPYSLGIGLSGPPGTGKTSVMKAIANMFPDRQIIEISFKLIKTKRQLQSFFFEDTYSRNNKQGTIGFDKKIIIFDEIDCNDIFLKRDEKRKLFKNNKNDKDSTGKKSKRLNLQTLSPDTMVNVGDVVQTLIDENEKDTQKLASIMKPTDEEPLTLDDILTAFDGIRETPGRIIIIASNYYDDLDPALIRPGRIDITITLGEASHQTIRDMYQHMFKSPIDEKRLKKVKANFYTPAEISNIYFKCGNNSDKFMERLLKNEKI</sequence>
<dbReference type="InterPro" id="IPR027417">
    <property type="entry name" value="P-loop_NTPase"/>
</dbReference>
<reference evidence="3" key="1">
    <citation type="journal article" date="2020" name="Nature">
        <title>Giant virus diversity and host interactions through global metagenomics.</title>
        <authorList>
            <person name="Schulz F."/>
            <person name="Roux S."/>
            <person name="Paez-Espino D."/>
            <person name="Jungbluth S."/>
            <person name="Walsh D.A."/>
            <person name="Denef V.J."/>
            <person name="McMahon K.D."/>
            <person name="Konstantinidis K.T."/>
            <person name="Eloe-Fadrosh E.A."/>
            <person name="Kyrpides N.C."/>
            <person name="Woyke T."/>
        </authorList>
    </citation>
    <scope>NUCLEOTIDE SEQUENCE</scope>
    <source>
        <strain evidence="3">GVMAG-M-3300009182-46</strain>
    </source>
</reference>
<dbReference type="EMBL" id="MN739032">
    <property type="protein sequence ID" value="QHT36199.1"/>
    <property type="molecule type" value="Genomic_DNA"/>
</dbReference>
<dbReference type="InterPro" id="IPR003960">
    <property type="entry name" value="ATPase_AAA_CS"/>
</dbReference>
<evidence type="ECO:0000313" key="3">
    <source>
        <dbReference type="EMBL" id="QHT36199.1"/>
    </source>
</evidence>
<accession>A0A6C0F6K6</accession>
<dbReference type="AlphaFoldDB" id="A0A6C0F6K6"/>
<dbReference type="Gene3D" id="3.40.50.300">
    <property type="entry name" value="P-loop containing nucleotide triphosphate hydrolases"/>
    <property type="match status" value="1"/>
</dbReference>
<proteinExistence type="inferred from homology"/>
<dbReference type="InterPro" id="IPR003593">
    <property type="entry name" value="AAA+_ATPase"/>
</dbReference>
<dbReference type="InterPro" id="IPR003959">
    <property type="entry name" value="ATPase_AAA_core"/>
</dbReference>
<dbReference type="Pfam" id="PF00004">
    <property type="entry name" value="AAA"/>
    <property type="match status" value="2"/>
</dbReference>
<evidence type="ECO:0000259" key="2">
    <source>
        <dbReference type="SMART" id="SM00382"/>
    </source>
</evidence>
<dbReference type="SMART" id="SM00382">
    <property type="entry name" value="AAA"/>
    <property type="match status" value="1"/>
</dbReference>
<organism evidence="3">
    <name type="scientific">viral metagenome</name>
    <dbReference type="NCBI Taxonomy" id="1070528"/>
    <lineage>
        <taxon>unclassified sequences</taxon>
        <taxon>metagenomes</taxon>
        <taxon>organismal metagenomes</taxon>
    </lineage>
</organism>
<dbReference type="GO" id="GO:0005524">
    <property type="term" value="F:ATP binding"/>
    <property type="evidence" value="ECO:0007669"/>
    <property type="project" value="InterPro"/>
</dbReference>
<dbReference type="InterPro" id="IPR050747">
    <property type="entry name" value="Mitochondrial_chaperone_BCS1"/>
</dbReference>
<dbReference type="PANTHER" id="PTHR23070">
    <property type="entry name" value="BCS1 AAA-TYPE ATPASE"/>
    <property type="match status" value="1"/>
</dbReference>
<dbReference type="GO" id="GO:0016887">
    <property type="term" value="F:ATP hydrolysis activity"/>
    <property type="evidence" value="ECO:0007669"/>
    <property type="project" value="InterPro"/>
</dbReference>